<accession>A0AAW7DM64</accession>
<sequence>MNKLITMLEELKTNFSEQLFRDTIEEIESINGNEISKNLKEFSEAINGQKDQLYDELAYKFKEDFELNAMLYLMIWEEFLSSFNQTSLDYFYESCKAIDPNTDFTDFINGLIELNQNNHEHALLHFNRMEEEIAYYFLGLCYFELENDENATKQNLLFLEYLNDIISNLNEEKKSLLNFDLILWNVYNDLAYSYIKLYEFEEALLYFEKSIQLFDIKSNYKFRSNIKFENGLDDFQIFVNNYLFSLEKTGNFKKALEVLDFVLDKYPFSNYYQKLKEDFATKNVNNNSSEEIIQRLFKPKKPFEISNFQSVKLLSKEKSLEDMIVEQIKYGFNVFGKELEIYQDDSIYGRQYRIPFINGILDLLLIEKSTNQLYLVELKRNEAGIEVVDQIENYITALSSQLEREIKGIICLHQPNQDLIELVKSKENIDLFTYNFEFNKL</sequence>
<feature type="domain" description="Endonuclease NucS C-terminal" evidence="2">
    <location>
        <begin position="349"/>
        <end position="429"/>
    </location>
</feature>
<protein>
    <submittedName>
        <fullName evidence="3">DUF1016 family protein</fullName>
    </submittedName>
</protein>
<dbReference type="PROSITE" id="PS50005">
    <property type="entry name" value="TPR"/>
    <property type="match status" value="1"/>
</dbReference>
<evidence type="ECO:0000313" key="4">
    <source>
        <dbReference type="Proteomes" id="UP001173578"/>
    </source>
</evidence>
<evidence type="ECO:0000259" key="2">
    <source>
        <dbReference type="Pfam" id="PF01939"/>
    </source>
</evidence>
<dbReference type="Gene3D" id="1.25.40.10">
    <property type="entry name" value="Tetratricopeptide repeat domain"/>
    <property type="match status" value="1"/>
</dbReference>
<proteinExistence type="predicted"/>
<dbReference type="InterPro" id="IPR048301">
    <property type="entry name" value="NucS_C"/>
</dbReference>
<dbReference type="InterPro" id="IPR011990">
    <property type="entry name" value="TPR-like_helical_dom_sf"/>
</dbReference>
<dbReference type="Gene3D" id="3.40.1350.10">
    <property type="match status" value="1"/>
</dbReference>
<dbReference type="InterPro" id="IPR011856">
    <property type="entry name" value="tRNA_endonuc-like_dom_sf"/>
</dbReference>
<comment type="caution">
    <text evidence="3">The sequence shown here is derived from an EMBL/GenBank/DDBJ whole genome shotgun (WGS) entry which is preliminary data.</text>
</comment>
<dbReference type="AlphaFoldDB" id="A0AAW7DM64"/>
<organism evidence="3 4">
    <name type="scientific">Empedobacter falsenii</name>
    <dbReference type="NCBI Taxonomy" id="343874"/>
    <lineage>
        <taxon>Bacteria</taxon>
        <taxon>Pseudomonadati</taxon>
        <taxon>Bacteroidota</taxon>
        <taxon>Flavobacteriia</taxon>
        <taxon>Flavobacteriales</taxon>
        <taxon>Weeksellaceae</taxon>
        <taxon>Empedobacter</taxon>
    </lineage>
</organism>
<name>A0AAW7DM64_9FLAO</name>
<evidence type="ECO:0000313" key="3">
    <source>
        <dbReference type="EMBL" id="MDM1551637.1"/>
    </source>
</evidence>
<evidence type="ECO:0000256" key="1">
    <source>
        <dbReference type="PROSITE-ProRule" id="PRU00339"/>
    </source>
</evidence>
<dbReference type="EMBL" id="JACALR010000004">
    <property type="protein sequence ID" value="MDM1551637.1"/>
    <property type="molecule type" value="Genomic_DNA"/>
</dbReference>
<dbReference type="GO" id="GO:0004519">
    <property type="term" value="F:endonuclease activity"/>
    <property type="evidence" value="ECO:0007669"/>
    <property type="project" value="InterPro"/>
</dbReference>
<dbReference type="GO" id="GO:0003676">
    <property type="term" value="F:nucleic acid binding"/>
    <property type="evidence" value="ECO:0007669"/>
    <property type="project" value="InterPro"/>
</dbReference>
<reference evidence="3" key="1">
    <citation type="submission" date="2020-06" db="EMBL/GenBank/DDBJ databases">
        <authorList>
            <person name="Dong N."/>
        </authorList>
    </citation>
    <scope>NUCLEOTIDE SEQUENCE</scope>
    <source>
        <strain evidence="3">210</strain>
    </source>
</reference>
<dbReference type="SUPFAM" id="SSF48452">
    <property type="entry name" value="TPR-like"/>
    <property type="match status" value="1"/>
</dbReference>
<dbReference type="RefSeq" id="WP_286486168.1">
    <property type="nucleotide sequence ID" value="NZ_JACALR010000004.1"/>
</dbReference>
<reference evidence="3" key="2">
    <citation type="journal article" date="2022" name="Sci. Total Environ.">
        <title>Prevalence, transmission, and molecular epidemiology of tet(X)-positive bacteria among humans, animals, and environmental niches in China: An epidemiological, and genomic-based study.</title>
        <authorList>
            <person name="Dong N."/>
            <person name="Zeng Y."/>
            <person name="Cai C."/>
            <person name="Sun C."/>
            <person name="Lu J."/>
            <person name="Liu C."/>
            <person name="Zhou H."/>
            <person name="Sun Q."/>
            <person name="Shu L."/>
            <person name="Wang H."/>
            <person name="Wang Y."/>
            <person name="Wang S."/>
            <person name="Wu C."/>
            <person name="Chan E.W."/>
            <person name="Chen G."/>
            <person name="Shen Z."/>
            <person name="Chen S."/>
            <person name="Zhang R."/>
        </authorList>
    </citation>
    <scope>NUCLEOTIDE SEQUENCE</scope>
    <source>
        <strain evidence="3">210</strain>
    </source>
</reference>
<gene>
    <name evidence="3" type="ORF">HX095_10470</name>
</gene>
<dbReference type="Proteomes" id="UP001173578">
    <property type="component" value="Unassembled WGS sequence"/>
</dbReference>
<dbReference type="Pfam" id="PF01939">
    <property type="entry name" value="NucS_C"/>
    <property type="match status" value="1"/>
</dbReference>
<dbReference type="InterPro" id="IPR019734">
    <property type="entry name" value="TPR_rpt"/>
</dbReference>
<feature type="repeat" description="TPR" evidence="1">
    <location>
        <begin position="184"/>
        <end position="217"/>
    </location>
</feature>
<keyword evidence="1" id="KW-0802">TPR repeat</keyword>